<dbReference type="EMBL" id="BARV01015293">
    <property type="protein sequence ID" value="GAI29079.1"/>
    <property type="molecule type" value="Genomic_DNA"/>
</dbReference>
<proteinExistence type="predicted"/>
<accession>X1PDU0</accession>
<protein>
    <submittedName>
        <fullName evidence="1">Uncharacterized protein</fullName>
    </submittedName>
</protein>
<dbReference type="AlphaFoldDB" id="X1PDU0"/>
<feature type="non-terminal residue" evidence="1">
    <location>
        <position position="1"/>
    </location>
</feature>
<name>X1PDU0_9ZZZZ</name>
<sequence>HSTIEHRFQPNECRAEPPIFREHSLVVDITVHHILAE</sequence>
<reference evidence="1" key="1">
    <citation type="journal article" date="2014" name="Front. Microbiol.">
        <title>High frequency of phylogenetically diverse reductive dehalogenase-homologous genes in deep subseafloor sedimentary metagenomes.</title>
        <authorList>
            <person name="Kawai M."/>
            <person name="Futagami T."/>
            <person name="Toyoda A."/>
            <person name="Takaki Y."/>
            <person name="Nishi S."/>
            <person name="Hori S."/>
            <person name="Arai W."/>
            <person name="Tsubouchi T."/>
            <person name="Morono Y."/>
            <person name="Uchiyama I."/>
            <person name="Ito T."/>
            <person name="Fujiyama A."/>
            <person name="Inagaki F."/>
            <person name="Takami H."/>
        </authorList>
    </citation>
    <scope>NUCLEOTIDE SEQUENCE</scope>
    <source>
        <strain evidence="1">Expedition CK06-06</strain>
    </source>
</reference>
<evidence type="ECO:0000313" key="1">
    <source>
        <dbReference type="EMBL" id="GAI29079.1"/>
    </source>
</evidence>
<comment type="caution">
    <text evidence="1">The sequence shown here is derived from an EMBL/GenBank/DDBJ whole genome shotgun (WGS) entry which is preliminary data.</text>
</comment>
<gene>
    <name evidence="1" type="ORF">S06H3_26453</name>
</gene>
<organism evidence="1">
    <name type="scientific">marine sediment metagenome</name>
    <dbReference type="NCBI Taxonomy" id="412755"/>
    <lineage>
        <taxon>unclassified sequences</taxon>
        <taxon>metagenomes</taxon>
        <taxon>ecological metagenomes</taxon>
    </lineage>
</organism>